<dbReference type="PANTHER" id="PTHR10783">
    <property type="entry name" value="XENOTROPIC AND POLYTROPIC RETROVIRUS RECEPTOR 1-RELATED"/>
    <property type="match status" value="1"/>
</dbReference>
<dbReference type="InParanoid" id="A0A2P5G098"/>
<name>A0A2P5G098_TREOI</name>
<comment type="subcellular location">
    <subcellularLocation>
        <location evidence="1">Cell membrane</location>
        <topology evidence="1">Multi-pass membrane protein</topology>
    </subcellularLocation>
</comment>
<sequence>MKFGKEFNIQKVPEWIEAYMDYNGLKSILRNMRQYKQNKHPALNRTLSGLNCQSSSHHREDDTEDDHVIDVNTLWRDGSRKFFETKFLGQSKEGSEIEVTFFRKLEEELNKVNDFYKDKVEEVIDEANQLNKQMEALIALGIKVKKRDFEGSNSNRHDQKEQSQSSVSREEVKVNDHNQDPAEVLEHVKMKNNTPQPPVSTIKGVFRDSKDEDLSFGKEDLRKANKQLRVAFIEFYHKLHLLKQYSLTTVSSQIIDLLERVEATFIKNFSNSDRREAMKSLRPKRKHRVTFFSGSDKKMV</sequence>
<protein>
    <submittedName>
        <fullName evidence="7">SPX domain containing protein</fullName>
    </submittedName>
</protein>
<evidence type="ECO:0000256" key="1">
    <source>
        <dbReference type="ARBA" id="ARBA00004651"/>
    </source>
</evidence>
<evidence type="ECO:0000313" key="8">
    <source>
        <dbReference type="Proteomes" id="UP000237000"/>
    </source>
</evidence>
<dbReference type="PROSITE" id="PS51382">
    <property type="entry name" value="SPX"/>
    <property type="match status" value="1"/>
</dbReference>
<dbReference type="CDD" id="cd14476">
    <property type="entry name" value="SPX_PHO1_like"/>
    <property type="match status" value="1"/>
</dbReference>
<feature type="domain" description="SPX" evidence="6">
    <location>
        <begin position="1"/>
        <end position="274"/>
    </location>
</feature>
<dbReference type="GO" id="GO:0006817">
    <property type="term" value="P:phosphate ion transport"/>
    <property type="evidence" value="ECO:0007669"/>
    <property type="project" value="TreeGrafter"/>
</dbReference>
<dbReference type="InterPro" id="IPR034092">
    <property type="entry name" value="PHO1_SPX"/>
</dbReference>
<keyword evidence="8" id="KW-1185">Reference proteome</keyword>
<comment type="caution">
    <text evidence="7">The sequence shown here is derived from an EMBL/GenBank/DDBJ whole genome shotgun (WGS) entry which is preliminary data.</text>
</comment>
<keyword evidence="2" id="KW-1003">Cell membrane</keyword>
<dbReference type="GO" id="GO:0000822">
    <property type="term" value="F:inositol hexakisphosphate binding"/>
    <property type="evidence" value="ECO:0007669"/>
    <property type="project" value="TreeGrafter"/>
</dbReference>
<evidence type="ECO:0000256" key="2">
    <source>
        <dbReference type="ARBA" id="ARBA00022475"/>
    </source>
</evidence>
<comment type="function">
    <text evidence="3">May transport inorganic phosphate (Pi).</text>
</comment>
<reference evidence="8" key="1">
    <citation type="submission" date="2016-06" db="EMBL/GenBank/DDBJ databases">
        <title>Parallel loss of symbiosis genes in relatives of nitrogen-fixing non-legume Parasponia.</title>
        <authorList>
            <person name="Van Velzen R."/>
            <person name="Holmer R."/>
            <person name="Bu F."/>
            <person name="Rutten L."/>
            <person name="Van Zeijl A."/>
            <person name="Liu W."/>
            <person name="Santuari L."/>
            <person name="Cao Q."/>
            <person name="Sharma T."/>
            <person name="Shen D."/>
            <person name="Roswanjaya Y."/>
            <person name="Wardhani T."/>
            <person name="Kalhor M.S."/>
            <person name="Jansen J."/>
            <person name="Van den Hoogen J."/>
            <person name="Gungor B."/>
            <person name="Hartog M."/>
            <person name="Hontelez J."/>
            <person name="Verver J."/>
            <person name="Yang W.-C."/>
            <person name="Schijlen E."/>
            <person name="Repin R."/>
            <person name="Schilthuizen M."/>
            <person name="Schranz E."/>
            <person name="Heidstra R."/>
            <person name="Miyata K."/>
            <person name="Fedorova E."/>
            <person name="Kohlen W."/>
            <person name="Bisseling T."/>
            <person name="Smit S."/>
            <person name="Geurts R."/>
        </authorList>
    </citation>
    <scope>NUCLEOTIDE SEQUENCE [LARGE SCALE GENOMIC DNA]</scope>
    <source>
        <strain evidence="8">cv. RG33-2</strain>
    </source>
</reference>
<accession>A0A2P5G098</accession>
<gene>
    <name evidence="7" type="ORF">TorRG33x02_006930</name>
</gene>
<keyword evidence="4" id="KW-0175">Coiled coil</keyword>
<dbReference type="AlphaFoldDB" id="A0A2P5G098"/>
<dbReference type="EMBL" id="JXTC01000002">
    <property type="protein sequence ID" value="POO03488.1"/>
    <property type="molecule type" value="Genomic_DNA"/>
</dbReference>
<dbReference type="GO" id="GO:0016036">
    <property type="term" value="P:cellular response to phosphate starvation"/>
    <property type="evidence" value="ECO:0007669"/>
    <property type="project" value="TreeGrafter"/>
</dbReference>
<dbReference type="Pfam" id="PF03105">
    <property type="entry name" value="SPX"/>
    <property type="match status" value="1"/>
</dbReference>
<dbReference type="Proteomes" id="UP000237000">
    <property type="component" value="Unassembled WGS sequence"/>
</dbReference>
<evidence type="ECO:0000256" key="4">
    <source>
        <dbReference type="SAM" id="Coils"/>
    </source>
</evidence>
<dbReference type="OrthoDB" id="9970435at2759"/>
<evidence type="ECO:0000313" key="7">
    <source>
        <dbReference type="EMBL" id="POO03488.1"/>
    </source>
</evidence>
<dbReference type="GO" id="GO:0005802">
    <property type="term" value="C:trans-Golgi network"/>
    <property type="evidence" value="ECO:0007669"/>
    <property type="project" value="TreeGrafter"/>
</dbReference>
<evidence type="ECO:0000256" key="5">
    <source>
        <dbReference type="SAM" id="MobiDB-lite"/>
    </source>
</evidence>
<feature type="compositionally biased region" description="Basic and acidic residues" evidence="5">
    <location>
        <begin position="168"/>
        <end position="177"/>
    </location>
</feature>
<feature type="compositionally biased region" description="Basic and acidic residues" evidence="5">
    <location>
        <begin position="149"/>
        <end position="161"/>
    </location>
</feature>
<dbReference type="GO" id="GO:0005886">
    <property type="term" value="C:plasma membrane"/>
    <property type="evidence" value="ECO:0007669"/>
    <property type="project" value="UniProtKB-SubCell"/>
</dbReference>
<dbReference type="PANTHER" id="PTHR10783:SF104">
    <property type="entry name" value="PHOSPHATE TRANSPORTER PHO1 HOMOLOG 10"/>
    <property type="match status" value="1"/>
</dbReference>
<dbReference type="STRING" id="63057.A0A2P5G098"/>
<keyword evidence="2" id="KW-0472">Membrane</keyword>
<organism evidence="7 8">
    <name type="scientific">Trema orientale</name>
    <name type="common">Charcoal tree</name>
    <name type="synonym">Celtis orientalis</name>
    <dbReference type="NCBI Taxonomy" id="63057"/>
    <lineage>
        <taxon>Eukaryota</taxon>
        <taxon>Viridiplantae</taxon>
        <taxon>Streptophyta</taxon>
        <taxon>Embryophyta</taxon>
        <taxon>Tracheophyta</taxon>
        <taxon>Spermatophyta</taxon>
        <taxon>Magnoliopsida</taxon>
        <taxon>eudicotyledons</taxon>
        <taxon>Gunneridae</taxon>
        <taxon>Pentapetalae</taxon>
        <taxon>rosids</taxon>
        <taxon>fabids</taxon>
        <taxon>Rosales</taxon>
        <taxon>Cannabaceae</taxon>
        <taxon>Trema</taxon>
    </lineage>
</organism>
<feature type="coiled-coil region" evidence="4">
    <location>
        <begin position="106"/>
        <end position="140"/>
    </location>
</feature>
<evidence type="ECO:0000259" key="6">
    <source>
        <dbReference type="PROSITE" id="PS51382"/>
    </source>
</evidence>
<feature type="region of interest" description="Disordered" evidence="5">
    <location>
        <begin position="149"/>
        <end position="177"/>
    </location>
</feature>
<evidence type="ECO:0000256" key="3">
    <source>
        <dbReference type="ARBA" id="ARBA00043939"/>
    </source>
</evidence>
<proteinExistence type="predicted"/>
<dbReference type="InterPro" id="IPR004331">
    <property type="entry name" value="SPX_dom"/>
</dbReference>